<evidence type="ECO:0000313" key="2">
    <source>
        <dbReference type="Proteomes" id="UP000194003"/>
    </source>
</evidence>
<proteinExistence type="predicted"/>
<dbReference type="Proteomes" id="UP000194003">
    <property type="component" value="Unassembled WGS sequence"/>
</dbReference>
<protein>
    <submittedName>
        <fullName evidence="1">Uncharacterized protein</fullName>
    </submittedName>
</protein>
<gene>
    <name evidence="1" type="ORF">MAIT1_01490</name>
</gene>
<dbReference type="EMBL" id="LVJN01000020">
    <property type="protein sequence ID" value="OSM01505.1"/>
    <property type="molecule type" value="Genomic_DNA"/>
</dbReference>
<reference evidence="1 2" key="1">
    <citation type="journal article" date="2016" name="BMC Genomics">
        <title>Combined genomic and structural analyses of a cultured magnetotactic bacterium reveals its niche adaptation to a dynamic environment.</title>
        <authorList>
            <person name="Araujo A.C."/>
            <person name="Morillo V."/>
            <person name="Cypriano J."/>
            <person name="Teixeira L.C."/>
            <person name="Leao P."/>
            <person name="Lyra S."/>
            <person name="Almeida L.G."/>
            <person name="Bazylinski D.A."/>
            <person name="Vasconcellos A.T."/>
            <person name="Abreu F."/>
            <person name="Lins U."/>
        </authorList>
    </citation>
    <scope>NUCLEOTIDE SEQUENCE [LARGE SCALE GENOMIC DNA]</scope>
    <source>
        <strain evidence="1 2">IT-1</strain>
    </source>
</reference>
<organism evidence="1 2">
    <name type="scientific">Magnetofaba australis IT-1</name>
    <dbReference type="NCBI Taxonomy" id="1434232"/>
    <lineage>
        <taxon>Bacteria</taxon>
        <taxon>Pseudomonadati</taxon>
        <taxon>Pseudomonadota</taxon>
        <taxon>Magnetococcia</taxon>
        <taxon>Magnetococcales</taxon>
        <taxon>Magnetococcaceae</taxon>
        <taxon>Magnetofaba</taxon>
    </lineage>
</organism>
<evidence type="ECO:0000313" key="1">
    <source>
        <dbReference type="EMBL" id="OSM01505.1"/>
    </source>
</evidence>
<sequence length="126" mass="15440">MKYQADFEHNKRVMKSEYNKMKLRANHWLAIFRKDLDNYNRLYARYLAAESEYERYWKKWSRDIFNDVNYTRYLNKEKIMKRAKARSNEALTKACNTKSKIHFMQSNAEFICYEGDVADVSKYIFE</sequence>
<keyword evidence="2" id="KW-1185">Reference proteome</keyword>
<accession>A0A1Y2K394</accession>
<name>A0A1Y2K394_9PROT</name>
<dbReference type="AlphaFoldDB" id="A0A1Y2K394"/>
<comment type="caution">
    <text evidence="1">The sequence shown here is derived from an EMBL/GenBank/DDBJ whole genome shotgun (WGS) entry which is preliminary data.</text>
</comment>